<comment type="caution">
    <text evidence="2">The sequence shown here is derived from an EMBL/GenBank/DDBJ whole genome shotgun (WGS) entry which is preliminary data.</text>
</comment>
<evidence type="ECO:0000313" key="2">
    <source>
        <dbReference type="EMBL" id="MFC0395199.1"/>
    </source>
</evidence>
<evidence type="ECO:0000256" key="1">
    <source>
        <dbReference type="SAM" id="Phobius"/>
    </source>
</evidence>
<keyword evidence="1" id="KW-0812">Transmembrane</keyword>
<protein>
    <submittedName>
        <fullName evidence="2">Uncharacterized protein</fullName>
    </submittedName>
</protein>
<name>A0ABV6JGZ8_9BACL</name>
<keyword evidence="3" id="KW-1185">Reference proteome</keyword>
<proteinExistence type="predicted"/>
<dbReference type="Proteomes" id="UP001589818">
    <property type="component" value="Unassembled WGS sequence"/>
</dbReference>
<evidence type="ECO:0000313" key="3">
    <source>
        <dbReference type="Proteomes" id="UP001589818"/>
    </source>
</evidence>
<dbReference type="RefSeq" id="WP_204816328.1">
    <property type="nucleotide sequence ID" value="NZ_JANHOF010000001.1"/>
</dbReference>
<keyword evidence="1" id="KW-1133">Transmembrane helix</keyword>
<accession>A0ABV6JGZ8</accession>
<gene>
    <name evidence="2" type="ORF">ACFFJ8_28010</name>
</gene>
<reference evidence="2 3" key="1">
    <citation type="submission" date="2024-09" db="EMBL/GenBank/DDBJ databases">
        <authorList>
            <person name="Sun Q."/>
            <person name="Mori K."/>
        </authorList>
    </citation>
    <scope>NUCLEOTIDE SEQUENCE [LARGE SCALE GENOMIC DNA]</scope>
    <source>
        <strain evidence="2 3">CCM 4839</strain>
    </source>
</reference>
<feature type="transmembrane region" description="Helical" evidence="1">
    <location>
        <begin position="12"/>
        <end position="31"/>
    </location>
</feature>
<keyword evidence="1" id="KW-0472">Membrane</keyword>
<sequence length="308" mass="34419">MEKRLTRTEMLFSLGFLFMLVFAVGAFFYGVKMGSDKTEAKFIEQTKHLSSGNVKNATAYQQQDLVSFYHTVFLPYREFQAEWFQTFSKMSTGQLSDPASALKELTSLANQKYAAAGSSSFPASSPLLGQSQVEIMKSLKLFSKAASRGAGSAKSMEVTELIDALNQDAYYVEGVKQAMAGQQNYYSAMLKWSSSIDPNIPDHYEAQSVLQINSWKSLSLTIKNKLMADQLNARKQFASYFPQDLTSRVDEFINSGQASKMKMKTVDSIVDLLISTQAVRSGDFTSSKAKLYADELLPQLPFFYTEQK</sequence>
<organism evidence="2 3">
    <name type="scientific">Paenibacillus mendelii</name>
    <dbReference type="NCBI Taxonomy" id="206163"/>
    <lineage>
        <taxon>Bacteria</taxon>
        <taxon>Bacillati</taxon>
        <taxon>Bacillota</taxon>
        <taxon>Bacilli</taxon>
        <taxon>Bacillales</taxon>
        <taxon>Paenibacillaceae</taxon>
        <taxon>Paenibacillus</taxon>
    </lineage>
</organism>
<dbReference type="EMBL" id="JBHLVF010000041">
    <property type="protein sequence ID" value="MFC0395199.1"/>
    <property type="molecule type" value="Genomic_DNA"/>
</dbReference>